<evidence type="ECO:0000313" key="12">
    <source>
        <dbReference type="EMBL" id="KEQ00313.1"/>
    </source>
</evidence>
<accession>A0A074V4G7</accession>
<keyword evidence="3 10" id="KW-0285">Flavoprotein</keyword>
<evidence type="ECO:0000256" key="4">
    <source>
        <dbReference type="ARBA" id="ARBA00022679"/>
    </source>
</evidence>
<gene>
    <name evidence="12" type="ORF">SASC598J21_018540</name>
</gene>
<keyword evidence="12" id="KW-0449">Lipoprotein</keyword>
<feature type="binding site" evidence="11">
    <location>
        <position position="148"/>
    </location>
    <ligand>
        <name>Mg(2+)</name>
        <dbReference type="ChEBI" id="CHEBI:18420"/>
    </ligand>
</feature>
<protein>
    <recommendedName>
        <fullName evidence="2 10">FAD:protein FMN transferase</fullName>
        <ecNumber evidence="1 10">2.7.1.180</ecNumber>
    </recommendedName>
    <alternativeName>
        <fullName evidence="8 10">Flavin transferase</fullName>
    </alternativeName>
</protein>
<name>A0A074V4G7_9NEIS</name>
<evidence type="ECO:0000256" key="10">
    <source>
        <dbReference type="PIRNR" id="PIRNR006268"/>
    </source>
</evidence>
<evidence type="ECO:0000256" key="9">
    <source>
        <dbReference type="ARBA" id="ARBA00048540"/>
    </source>
</evidence>
<feature type="binding site" evidence="11">
    <location>
        <position position="264"/>
    </location>
    <ligand>
        <name>Mg(2+)</name>
        <dbReference type="ChEBI" id="CHEBI:18420"/>
    </ligand>
</feature>
<evidence type="ECO:0000313" key="13">
    <source>
        <dbReference type="Proteomes" id="UP000027644"/>
    </source>
</evidence>
<dbReference type="Gene3D" id="3.10.520.10">
    <property type="entry name" value="ApbE-like domains"/>
    <property type="match status" value="1"/>
</dbReference>
<keyword evidence="4 10" id="KW-0808">Transferase</keyword>
<comment type="catalytic activity">
    <reaction evidence="9 10">
        <text>L-threonyl-[protein] + FAD = FMN-L-threonyl-[protein] + AMP + H(+)</text>
        <dbReference type="Rhea" id="RHEA:36847"/>
        <dbReference type="Rhea" id="RHEA-COMP:11060"/>
        <dbReference type="Rhea" id="RHEA-COMP:11061"/>
        <dbReference type="ChEBI" id="CHEBI:15378"/>
        <dbReference type="ChEBI" id="CHEBI:30013"/>
        <dbReference type="ChEBI" id="CHEBI:57692"/>
        <dbReference type="ChEBI" id="CHEBI:74257"/>
        <dbReference type="ChEBI" id="CHEBI:456215"/>
        <dbReference type="EC" id="2.7.1.180"/>
    </reaction>
</comment>
<evidence type="ECO:0000256" key="2">
    <source>
        <dbReference type="ARBA" id="ARBA00016337"/>
    </source>
</evidence>
<comment type="cofactor">
    <cofactor evidence="11">
        <name>Mg(2+)</name>
        <dbReference type="ChEBI" id="CHEBI:18420"/>
    </cofactor>
    <cofactor evidence="11">
        <name>Mn(2+)</name>
        <dbReference type="ChEBI" id="CHEBI:29035"/>
    </cofactor>
    <text evidence="11">Magnesium. Can also use manganese.</text>
</comment>
<comment type="caution">
    <text evidence="12">The sequence shown here is derived from an EMBL/GenBank/DDBJ whole genome shotgun (WGS) entry which is preliminary data.</text>
</comment>
<keyword evidence="7 10" id="KW-0460">Magnesium</keyword>
<evidence type="ECO:0000256" key="1">
    <source>
        <dbReference type="ARBA" id="ARBA00011955"/>
    </source>
</evidence>
<organism evidence="12 13">
    <name type="scientific">Snodgrassella alvi SCGC AB-598-J21</name>
    <dbReference type="NCBI Taxonomy" id="1385367"/>
    <lineage>
        <taxon>Bacteria</taxon>
        <taxon>Pseudomonadati</taxon>
        <taxon>Pseudomonadota</taxon>
        <taxon>Betaproteobacteria</taxon>
        <taxon>Neisseriales</taxon>
        <taxon>Neisseriaceae</taxon>
        <taxon>Snodgrassella</taxon>
    </lineage>
</organism>
<evidence type="ECO:0000256" key="11">
    <source>
        <dbReference type="PIRSR" id="PIRSR006268-2"/>
    </source>
</evidence>
<dbReference type="GO" id="GO:0046872">
    <property type="term" value="F:metal ion binding"/>
    <property type="evidence" value="ECO:0007669"/>
    <property type="project" value="UniProtKB-UniRule"/>
</dbReference>
<evidence type="ECO:0000256" key="6">
    <source>
        <dbReference type="ARBA" id="ARBA00022827"/>
    </source>
</evidence>
<dbReference type="GO" id="GO:0016740">
    <property type="term" value="F:transferase activity"/>
    <property type="evidence" value="ECO:0007669"/>
    <property type="project" value="UniProtKB-UniRule"/>
</dbReference>
<comment type="similarity">
    <text evidence="10">Belongs to the ApbE family.</text>
</comment>
<keyword evidence="5 10" id="KW-0479">Metal-binding</keyword>
<feature type="binding site" evidence="11">
    <location>
        <position position="268"/>
    </location>
    <ligand>
        <name>Mg(2+)</name>
        <dbReference type="ChEBI" id="CHEBI:18420"/>
    </ligand>
</feature>
<keyword evidence="6 10" id="KW-0274">FAD</keyword>
<dbReference type="PIRSF" id="PIRSF006268">
    <property type="entry name" value="ApbE"/>
    <property type="match status" value="1"/>
</dbReference>
<dbReference type="SUPFAM" id="SSF143631">
    <property type="entry name" value="ApbE-like"/>
    <property type="match status" value="1"/>
</dbReference>
<sequence length="322" mass="35940">MSGTSYTYSQQLMGTTVSLKLFVENLTAVSAVFNAIEQLEARLTVNRYHSEVMSINHAAGKQPVAVSKLVFDLISQAKAASLLPESKFNLAIGPLVKLWKIGFNGHSIPDKDEIARRLTLTNPHHIELNRTNQTVYLAKAGMEIDLGAIAKGYIADIIKLLLAQYNIFQAIINCGGNVLTIGYSPITDDKQWHIGLKRPFTEANNLLGIIHVEDKSVVTSGIYERYFISNDQLYHHILDPHTGYPLNNELHSVTIISDNSLTGDIYSTIFYGLGIRQGLSELKKKQNIGVIFVTRDKKIIIQSNQHFTFELTADDYQLISYS</sequence>
<proteinExistence type="inferred from homology"/>
<evidence type="ECO:0000256" key="7">
    <source>
        <dbReference type="ARBA" id="ARBA00022842"/>
    </source>
</evidence>
<dbReference type="InterPro" id="IPR024932">
    <property type="entry name" value="ApbE"/>
</dbReference>
<dbReference type="EMBL" id="AVQL01000452">
    <property type="protein sequence ID" value="KEQ00313.1"/>
    <property type="molecule type" value="Genomic_DNA"/>
</dbReference>
<dbReference type="AlphaFoldDB" id="A0A074V4G7"/>
<evidence type="ECO:0000256" key="5">
    <source>
        <dbReference type="ARBA" id="ARBA00022723"/>
    </source>
</evidence>
<dbReference type="PANTHER" id="PTHR30040:SF2">
    <property type="entry name" value="FAD:PROTEIN FMN TRANSFERASE"/>
    <property type="match status" value="1"/>
</dbReference>
<dbReference type="PANTHER" id="PTHR30040">
    <property type="entry name" value="THIAMINE BIOSYNTHESIS LIPOPROTEIN APBE"/>
    <property type="match status" value="1"/>
</dbReference>
<evidence type="ECO:0000256" key="3">
    <source>
        <dbReference type="ARBA" id="ARBA00022630"/>
    </source>
</evidence>
<evidence type="ECO:0000256" key="8">
    <source>
        <dbReference type="ARBA" id="ARBA00031306"/>
    </source>
</evidence>
<dbReference type="InterPro" id="IPR003374">
    <property type="entry name" value="ApbE-like_sf"/>
</dbReference>
<reference evidence="12 13" key="1">
    <citation type="journal article" date="2014" name="PLoS Genet.">
        <title>Hidden diversity in honey bee gut symbionts detected by single-cell genomics.</title>
        <authorList>
            <person name="Engel P."/>
            <person name="Stepanauskas R."/>
            <person name="Moran N."/>
        </authorList>
    </citation>
    <scope>NUCLEOTIDE SEQUENCE [LARGE SCALE GENOMIC DNA]</scope>
    <source>
        <strain evidence="12 13">SCGC AB-598-J21</strain>
    </source>
</reference>
<dbReference type="Proteomes" id="UP000027644">
    <property type="component" value="Unassembled WGS sequence"/>
</dbReference>
<dbReference type="Pfam" id="PF02424">
    <property type="entry name" value="ApbE"/>
    <property type="match status" value="1"/>
</dbReference>
<dbReference type="EC" id="2.7.1.180" evidence="1 10"/>